<evidence type="ECO:0000313" key="2">
    <source>
        <dbReference type="EMBL" id="KAJ8427981.1"/>
    </source>
</evidence>
<accession>A0A9Q1GZ09</accession>
<protein>
    <submittedName>
        <fullName evidence="2">Uncharacterized protein</fullName>
    </submittedName>
</protein>
<dbReference type="Proteomes" id="UP001153076">
    <property type="component" value="Unassembled WGS sequence"/>
</dbReference>
<evidence type="ECO:0000256" key="1">
    <source>
        <dbReference type="SAM" id="MobiDB-lite"/>
    </source>
</evidence>
<reference evidence="2" key="1">
    <citation type="submission" date="2022-04" db="EMBL/GenBank/DDBJ databases">
        <title>Carnegiea gigantea Genome sequencing and assembly v2.</title>
        <authorList>
            <person name="Copetti D."/>
            <person name="Sanderson M.J."/>
            <person name="Burquez A."/>
            <person name="Wojciechowski M.F."/>
        </authorList>
    </citation>
    <scope>NUCLEOTIDE SEQUENCE</scope>
    <source>
        <strain evidence="2">SGP5-SGP5p</strain>
        <tissue evidence="2">Aerial part</tissue>
    </source>
</reference>
<feature type="region of interest" description="Disordered" evidence="1">
    <location>
        <begin position="1"/>
        <end position="125"/>
    </location>
</feature>
<name>A0A9Q1GZ09_9CARY</name>
<comment type="caution">
    <text evidence="2">The sequence shown here is derived from an EMBL/GenBank/DDBJ whole genome shotgun (WGS) entry which is preliminary data.</text>
</comment>
<organism evidence="2 3">
    <name type="scientific">Carnegiea gigantea</name>
    <dbReference type="NCBI Taxonomy" id="171969"/>
    <lineage>
        <taxon>Eukaryota</taxon>
        <taxon>Viridiplantae</taxon>
        <taxon>Streptophyta</taxon>
        <taxon>Embryophyta</taxon>
        <taxon>Tracheophyta</taxon>
        <taxon>Spermatophyta</taxon>
        <taxon>Magnoliopsida</taxon>
        <taxon>eudicotyledons</taxon>
        <taxon>Gunneridae</taxon>
        <taxon>Pentapetalae</taxon>
        <taxon>Caryophyllales</taxon>
        <taxon>Cactineae</taxon>
        <taxon>Cactaceae</taxon>
        <taxon>Cactoideae</taxon>
        <taxon>Echinocereeae</taxon>
        <taxon>Carnegiea</taxon>
    </lineage>
</organism>
<keyword evidence="3" id="KW-1185">Reference proteome</keyword>
<dbReference type="EMBL" id="JAKOGI010001069">
    <property type="protein sequence ID" value="KAJ8427981.1"/>
    <property type="molecule type" value="Genomic_DNA"/>
</dbReference>
<proteinExistence type="predicted"/>
<evidence type="ECO:0000313" key="3">
    <source>
        <dbReference type="Proteomes" id="UP001153076"/>
    </source>
</evidence>
<gene>
    <name evidence="2" type="ORF">Cgig2_017468</name>
</gene>
<sequence length="228" mass="24967">MKVPQLSSAGGHFVRQGRESAELPYRSQRGVPKNDKGAGLSLSEGAQPGSMMDEEWGMSSRSEYAPSETGSSTEDTVSMVDESCEAIGGSSSEGNDVEEVHADSAEGSGKGKSRKRRRKPIVEGRRWRQKAAGDEFIFDKEGRGLRGVVPVSVRGTCTLEKIYKFNKTLEPHQKEAIEGTILKLILEYRPFSMQRKLTAALVKVWVPRRPSGLLGGSCPSWFMTSPCL</sequence>
<dbReference type="AlphaFoldDB" id="A0A9Q1GZ09"/>
<dbReference type="OrthoDB" id="1433100at2759"/>